<accession>A0A3B1ATH0</accession>
<gene>
    <name evidence="4" type="ORF">MNBD_GAMMA26-369</name>
</gene>
<keyword evidence="1" id="KW-1133">Transmembrane helix</keyword>
<evidence type="ECO:0000259" key="3">
    <source>
        <dbReference type="Pfam" id="PF07786"/>
    </source>
</evidence>
<organism evidence="4">
    <name type="scientific">hydrothermal vent metagenome</name>
    <dbReference type="NCBI Taxonomy" id="652676"/>
    <lineage>
        <taxon>unclassified sequences</taxon>
        <taxon>metagenomes</taxon>
        <taxon>ecological metagenomes</taxon>
    </lineage>
</organism>
<feature type="transmembrane region" description="Helical" evidence="1">
    <location>
        <begin position="16"/>
        <end position="35"/>
    </location>
</feature>
<name>A0A3B1ATH0_9ZZZZ</name>
<sequence length="353" mass="38395">MFGQANNSSRLEGLDLARFIAFVGMVIVNFNTVMVSVGHEGGDFSGIATALQGRAAATFVVLAGLGLGLGAARGHWNQTLTITLKRAGFLLILGLLNLLIFDADIIHYYAFYFLCGTFFLRASNRSIFLSIVALVTGSVILVLFLEYDTGWDWQTYTYHDLWTLKGFARNLIFNGWHPLVPWLAFFLLGILLSRLRLDDRTVQLQLLVFGSLVFGATSFASYGLMAAIATIDAEAVVLFSTEPMPPAPLYMLAGGSAASMLIGLCLLLEPQMKSSGVLHIFTTPGRQTLTLYAGHIIVGMGILEFLDMLGGQNAQTALVAAGLFSLVTVAYALLWARFFRRGPLESLMRNVTG</sequence>
<feature type="transmembrane region" description="Helical" evidence="1">
    <location>
        <begin position="249"/>
        <end position="268"/>
    </location>
</feature>
<keyword evidence="1" id="KW-0812">Transmembrane</keyword>
<dbReference type="AlphaFoldDB" id="A0A3B1ATH0"/>
<dbReference type="EMBL" id="UOFX01000046">
    <property type="protein sequence ID" value="VAX09286.1"/>
    <property type="molecule type" value="Genomic_DNA"/>
</dbReference>
<dbReference type="InterPro" id="IPR012429">
    <property type="entry name" value="HGSNAT_cat"/>
</dbReference>
<evidence type="ECO:0000256" key="1">
    <source>
        <dbReference type="SAM" id="Phobius"/>
    </source>
</evidence>
<dbReference type="InterPro" id="IPR052529">
    <property type="entry name" value="Bact_Transport_Assoc"/>
</dbReference>
<dbReference type="Pfam" id="PF07786">
    <property type="entry name" value="HGSNAT_cat"/>
    <property type="match status" value="1"/>
</dbReference>
<reference evidence="4" key="1">
    <citation type="submission" date="2018-06" db="EMBL/GenBank/DDBJ databases">
        <authorList>
            <person name="Zhirakovskaya E."/>
        </authorList>
    </citation>
    <scope>NUCLEOTIDE SEQUENCE</scope>
</reference>
<keyword evidence="1" id="KW-0472">Membrane</keyword>
<protein>
    <recommendedName>
        <fullName evidence="5">Transporter</fullName>
    </recommendedName>
</protein>
<feature type="transmembrane region" description="Helical" evidence="1">
    <location>
        <begin position="204"/>
        <end position="229"/>
    </location>
</feature>
<feature type="transmembrane region" description="Helical" evidence="1">
    <location>
        <begin position="88"/>
        <end position="115"/>
    </location>
</feature>
<feature type="transmembrane region" description="Helical" evidence="1">
    <location>
        <begin position="127"/>
        <end position="147"/>
    </location>
</feature>
<dbReference type="InterPro" id="IPR007349">
    <property type="entry name" value="DUF418"/>
</dbReference>
<feature type="domain" description="DUF418" evidence="2">
    <location>
        <begin position="247"/>
        <end position="352"/>
    </location>
</feature>
<feature type="domain" description="Heparan-alpha-glucosaminide N-acetyltransferase catalytic" evidence="3">
    <location>
        <begin position="10"/>
        <end position="201"/>
    </location>
</feature>
<dbReference type="PANTHER" id="PTHR30590:SF3">
    <property type="entry name" value="HYPOTHETICAL MEMBRANE SPANNING PROTEIN"/>
    <property type="match status" value="1"/>
</dbReference>
<feature type="transmembrane region" description="Helical" evidence="1">
    <location>
        <begin position="167"/>
        <end position="192"/>
    </location>
</feature>
<dbReference type="PANTHER" id="PTHR30590">
    <property type="entry name" value="INNER MEMBRANE PROTEIN"/>
    <property type="match status" value="1"/>
</dbReference>
<feature type="transmembrane region" description="Helical" evidence="1">
    <location>
        <begin position="318"/>
        <end position="339"/>
    </location>
</feature>
<dbReference type="Pfam" id="PF04235">
    <property type="entry name" value="DUF418"/>
    <property type="match status" value="1"/>
</dbReference>
<feature type="transmembrane region" description="Helical" evidence="1">
    <location>
        <begin position="56"/>
        <end position="76"/>
    </location>
</feature>
<evidence type="ECO:0008006" key="5">
    <source>
        <dbReference type="Google" id="ProtNLM"/>
    </source>
</evidence>
<evidence type="ECO:0000313" key="4">
    <source>
        <dbReference type="EMBL" id="VAX09286.1"/>
    </source>
</evidence>
<proteinExistence type="predicted"/>
<evidence type="ECO:0000259" key="2">
    <source>
        <dbReference type="Pfam" id="PF04235"/>
    </source>
</evidence>
<feature type="transmembrane region" description="Helical" evidence="1">
    <location>
        <begin position="289"/>
        <end position="306"/>
    </location>
</feature>